<dbReference type="PROSITE" id="PS50812">
    <property type="entry name" value="PWWP"/>
    <property type="match status" value="1"/>
</dbReference>
<feature type="region of interest" description="Disordered" evidence="1">
    <location>
        <begin position="1"/>
        <end position="73"/>
    </location>
</feature>
<feature type="compositionally biased region" description="Acidic residues" evidence="1">
    <location>
        <begin position="280"/>
        <end position="303"/>
    </location>
</feature>
<keyword evidence="4" id="KW-1185">Reference proteome</keyword>
<name>A0A4Z2C6J6_9TELE</name>
<dbReference type="Proteomes" id="UP000516260">
    <property type="component" value="Chromosome 13"/>
</dbReference>
<evidence type="ECO:0000313" key="4">
    <source>
        <dbReference type="Proteomes" id="UP000516260"/>
    </source>
</evidence>
<evidence type="ECO:0000259" key="2">
    <source>
        <dbReference type="PROSITE" id="PS50812"/>
    </source>
</evidence>
<dbReference type="PANTHER" id="PTHR15999:SF2">
    <property type="entry name" value="ZINC FINGER CW-TYPE PWWP DOMAIN PROTEIN 1"/>
    <property type="match status" value="1"/>
</dbReference>
<evidence type="ECO:0000256" key="1">
    <source>
        <dbReference type="SAM" id="MobiDB-lite"/>
    </source>
</evidence>
<feature type="compositionally biased region" description="Acidic residues" evidence="1">
    <location>
        <begin position="219"/>
        <end position="230"/>
    </location>
</feature>
<comment type="caution">
    <text evidence="3">The sequence shown here is derived from an EMBL/GenBank/DDBJ whole genome shotgun (WGS) entry which is preliminary data.</text>
</comment>
<dbReference type="Gene3D" id="2.30.30.140">
    <property type="match status" value="1"/>
</dbReference>
<dbReference type="Pfam" id="PF00855">
    <property type="entry name" value="PWWP"/>
    <property type="match status" value="1"/>
</dbReference>
<feature type="compositionally biased region" description="Pro residues" evidence="1">
    <location>
        <begin position="14"/>
        <end position="26"/>
    </location>
</feature>
<dbReference type="InterPro" id="IPR000313">
    <property type="entry name" value="PWWP_dom"/>
</dbReference>
<feature type="compositionally biased region" description="Acidic residues" evidence="1">
    <location>
        <begin position="262"/>
        <end position="271"/>
    </location>
</feature>
<dbReference type="PANTHER" id="PTHR15999">
    <property type="entry name" value="ZINC FINGER CW-TYPE PWWP DOMAIN PROTEIN 1"/>
    <property type="match status" value="1"/>
</dbReference>
<dbReference type="AlphaFoldDB" id="A0A4Z2C6J6"/>
<feature type="compositionally biased region" description="Acidic residues" evidence="1">
    <location>
        <begin position="202"/>
        <end position="212"/>
    </location>
</feature>
<dbReference type="EMBL" id="SWLE01000005">
    <property type="protein sequence ID" value="TNM99837.1"/>
    <property type="molecule type" value="Genomic_DNA"/>
</dbReference>
<feature type="domain" description="PWWP" evidence="2">
    <location>
        <begin position="95"/>
        <end position="157"/>
    </location>
</feature>
<feature type="compositionally biased region" description="Polar residues" evidence="1">
    <location>
        <begin position="1"/>
        <end position="12"/>
    </location>
</feature>
<accession>A0A4Z2C6J6</accession>
<feature type="compositionally biased region" description="Polar residues" evidence="1">
    <location>
        <begin position="35"/>
        <end position="44"/>
    </location>
</feature>
<dbReference type="FunFam" id="2.30.30.140:FF:000144">
    <property type="entry name" value="DNA mismatch repair protein"/>
    <property type="match status" value="1"/>
</dbReference>
<reference evidence="3 4" key="1">
    <citation type="submission" date="2019-04" db="EMBL/GenBank/DDBJ databases">
        <title>The sequence and de novo assembly of Takifugu bimaculatus genome using PacBio and Hi-C technologies.</title>
        <authorList>
            <person name="Xu P."/>
            <person name="Liu B."/>
            <person name="Zhou Z."/>
        </authorList>
    </citation>
    <scope>NUCLEOTIDE SEQUENCE [LARGE SCALE GENOMIC DNA]</scope>
    <source>
        <strain evidence="3">TB-2018</strain>
        <tissue evidence="3">Muscle</tissue>
    </source>
</reference>
<protein>
    <recommendedName>
        <fullName evidence="2">PWWP domain-containing protein</fullName>
    </recommendedName>
</protein>
<sequence>MAKQSSLFNFFTKSPPPVSKPKPSPSPAEADLPSSVANSNSSPKEQAKETQHQKKAKTGGLAQKNNPKPVKLGFNKLFGDKAPATKQTSQCPFNAGALVWAKLEGHPWWPCMVVPQPLSGQQMRGRGRDQRIHVHFFDEPPTRGWVSTKYVREYRGSDSSDAKPGGLFFCGKPVIQQAMKLADEVMSDSPDERLTMPLCVDPSDEEGEEEMEVDKSTISEEEFSEEEQEPENEKSMKGSRRSSRASAIKGNKSKRRRIIEASDSDESDDEFKPEQAASSSEDEEEGAAVSSDEEETAHETEEDSPVKPTKRKRPAGQTGAHESQESL</sequence>
<dbReference type="SUPFAM" id="SSF63748">
    <property type="entry name" value="Tudor/PWWP/MBT"/>
    <property type="match status" value="1"/>
</dbReference>
<dbReference type="CDD" id="cd05837">
    <property type="entry name" value="PWWP_MSH6"/>
    <property type="match status" value="1"/>
</dbReference>
<dbReference type="InterPro" id="IPR042778">
    <property type="entry name" value="ZCWPW1/ZCWPW2"/>
</dbReference>
<evidence type="ECO:0000313" key="3">
    <source>
        <dbReference type="EMBL" id="TNM99837.1"/>
    </source>
</evidence>
<feature type="region of interest" description="Disordered" evidence="1">
    <location>
        <begin position="187"/>
        <end position="327"/>
    </location>
</feature>
<dbReference type="SMART" id="SM00293">
    <property type="entry name" value="PWWP"/>
    <property type="match status" value="1"/>
</dbReference>
<proteinExistence type="predicted"/>
<dbReference type="GO" id="GO:0005634">
    <property type="term" value="C:nucleus"/>
    <property type="evidence" value="ECO:0007669"/>
    <property type="project" value="TreeGrafter"/>
</dbReference>
<gene>
    <name evidence="3" type="ORF">fugu_012870</name>
</gene>
<organism evidence="3 4">
    <name type="scientific">Takifugu bimaculatus</name>
    <dbReference type="NCBI Taxonomy" id="433685"/>
    <lineage>
        <taxon>Eukaryota</taxon>
        <taxon>Metazoa</taxon>
        <taxon>Chordata</taxon>
        <taxon>Craniata</taxon>
        <taxon>Vertebrata</taxon>
        <taxon>Euteleostomi</taxon>
        <taxon>Actinopterygii</taxon>
        <taxon>Neopterygii</taxon>
        <taxon>Teleostei</taxon>
        <taxon>Neoteleostei</taxon>
        <taxon>Acanthomorphata</taxon>
        <taxon>Eupercaria</taxon>
        <taxon>Tetraodontiformes</taxon>
        <taxon>Tetradontoidea</taxon>
        <taxon>Tetraodontidae</taxon>
        <taxon>Takifugu</taxon>
    </lineage>
</organism>